<dbReference type="STRING" id="630515.SAMN04489812_0604"/>
<evidence type="ECO:0000313" key="3">
    <source>
        <dbReference type="Proteomes" id="UP000199103"/>
    </source>
</evidence>
<evidence type="ECO:0000313" key="2">
    <source>
        <dbReference type="EMBL" id="SDS01172.1"/>
    </source>
</evidence>
<evidence type="ECO:0008006" key="4">
    <source>
        <dbReference type="Google" id="ProtNLM"/>
    </source>
</evidence>
<keyword evidence="1" id="KW-0472">Membrane</keyword>
<reference evidence="2 3" key="1">
    <citation type="submission" date="2016-10" db="EMBL/GenBank/DDBJ databases">
        <authorList>
            <person name="de Groot N.N."/>
        </authorList>
    </citation>
    <scope>NUCLEOTIDE SEQUENCE [LARGE SCALE GENOMIC DNA]</scope>
    <source>
        <strain evidence="2 3">DSM 21800</strain>
    </source>
</reference>
<dbReference type="AlphaFoldDB" id="A0A1H1NQD8"/>
<accession>A0A1H1NQD8</accession>
<sequence length="158" mass="16346">MPSPPTDDRTRPAPTGYRTLYGAAGVFGFPLSFATLYEPTHDGTMTRTFGSLWTLALGSYGNIAMVGVLLMLALISCCLAGAFHTPRSPALPVTTTVLSILALVMILAEPGVSGPRAPIADGGAMLAALSGVIATIGVVHAVQVGIGRQRPPSENEQR</sequence>
<feature type="transmembrane region" description="Helical" evidence="1">
    <location>
        <begin position="57"/>
        <end position="83"/>
    </location>
</feature>
<name>A0A1H1NQD8_9ACTN</name>
<dbReference type="EMBL" id="LT629772">
    <property type="protein sequence ID" value="SDS01172.1"/>
    <property type="molecule type" value="Genomic_DNA"/>
</dbReference>
<evidence type="ECO:0000256" key="1">
    <source>
        <dbReference type="SAM" id="Phobius"/>
    </source>
</evidence>
<proteinExistence type="predicted"/>
<dbReference type="RefSeq" id="WP_157683185.1">
    <property type="nucleotide sequence ID" value="NZ_LT629772.1"/>
</dbReference>
<gene>
    <name evidence="2" type="ORF">SAMN04489812_0604</name>
</gene>
<dbReference type="Proteomes" id="UP000199103">
    <property type="component" value="Chromosome I"/>
</dbReference>
<keyword evidence="1" id="KW-1133">Transmembrane helix</keyword>
<feature type="transmembrane region" description="Helical" evidence="1">
    <location>
        <begin position="20"/>
        <end position="37"/>
    </location>
</feature>
<keyword evidence="1" id="KW-0812">Transmembrane</keyword>
<protein>
    <recommendedName>
        <fullName evidence="4">SPW repeat-containing protein</fullName>
    </recommendedName>
</protein>
<keyword evidence="3" id="KW-1185">Reference proteome</keyword>
<organism evidence="2 3">
    <name type="scientific">Microlunatus soli</name>
    <dbReference type="NCBI Taxonomy" id="630515"/>
    <lineage>
        <taxon>Bacteria</taxon>
        <taxon>Bacillati</taxon>
        <taxon>Actinomycetota</taxon>
        <taxon>Actinomycetes</taxon>
        <taxon>Propionibacteriales</taxon>
        <taxon>Propionibacteriaceae</taxon>
        <taxon>Microlunatus</taxon>
    </lineage>
</organism>
<feature type="transmembrane region" description="Helical" evidence="1">
    <location>
        <begin position="123"/>
        <end position="142"/>
    </location>
</feature>
<feature type="transmembrane region" description="Helical" evidence="1">
    <location>
        <begin position="90"/>
        <end position="108"/>
    </location>
</feature>